<protein>
    <submittedName>
        <fullName evidence="4">CAAX amino protease</fullName>
    </submittedName>
</protein>
<feature type="transmembrane region" description="Helical" evidence="2">
    <location>
        <begin position="126"/>
        <end position="149"/>
    </location>
</feature>
<organism evidence="4 5">
    <name type="scientific">Streptomyces nojiriensis</name>
    <dbReference type="NCBI Taxonomy" id="66374"/>
    <lineage>
        <taxon>Bacteria</taxon>
        <taxon>Bacillati</taxon>
        <taxon>Actinomycetota</taxon>
        <taxon>Actinomycetes</taxon>
        <taxon>Kitasatosporales</taxon>
        <taxon>Streptomycetaceae</taxon>
        <taxon>Streptomyces</taxon>
    </lineage>
</organism>
<feature type="transmembrane region" description="Helical" evidence="2">
    <location>
        <begin position="255"/>
        <end position="278"/>
    </location>
</feature>
<evidence type="ECO:0000256" key="1">
    <source>
        <dbReference type="SAM" id="MobiDB-lite"/>
    </source>
</evidence>
<feature type="region of interest" description="Disordered" evidence="1">
    <location>
        <begin position="1"/>
        <end position="24"/>
    </location>
</feature>
<feature type="transmembrane region" description="Helical" evidence="2">
    <location>
        <begin position="94"/>
        <end position="114"/>
    </location>
</feature>
<keyword evidence="4" id="KW-0645">Protease</keyword>
<dbReference type="Proteomes" id="UP000613974">
    <property type="component" value="Unassembled WGS sequence"/>
</dbReference>
<comment type="caution">
    <text evidence="4">The sequence shown here is derived from an EMBL/GenBank/DDBJ whole genome shotgun (WGS) entry which is preliminary data.</text>
</comment>
<proteinExistence type="predicted"/>
<dbReference type="InterPro" id="IPR003675">
    <property type="entry name" value="Rce1/LyrA-like_dom"/>
</dbReference>
<keyword evidence="4" id="KW-0378">Hydrolase</keyword>
<dbReference type="Pfam" id="PF02517">
    <property type="entry name" value="Rce1-like"/>
    <property type="match status" value="1"/>
</dbReference>
<keyword evidence="2" id="KW-1133">Transmembrane helix</keyword>
<dbReference type="PANTHER" id="PTHR39430:SF1">
    <property type="entry name" value="PROTEASE"/>
    <property type="match status" value="1"/>
</dbReference>
<dbReference type="GeneID" id="95587343"/>
<sequence length="292" mass="29976">MSTTSTAKHEADPGPDTEPVGRGGRFGRILRSPLGWTATGLVGVGLVASVTATGPGPVPVLGAAAAVAVYALVMRRLAGRATPEIARPGALREALLGGGIGLGFILVSLLLISSSGGYSFSWAGKSLLPVVGSAVMVQIGTAVTEELMFRGLFLQGLEQRWGSRIAIAVTAVSFGAAHLGGAGAGLWSALAIAVQAGVMLGAAYMWRRSIWFVSGLHFAWNTVQQLAGVPVSGHTPDGLFTVEAHGSSLLTGGIFGLEASVVPVLLSVLITVPMFVLARRGGNLLPRRRARH</sequence>
<evidence type="ECO:0000259" key="3">
    <source>
        <dbReference type="Pfam" id="PF02517"/>
    </source>
</evidence>
<feature type="transmembrane region" description="Helical" evidence="2">
    <location>
        <begin position="186"/>
        <end position="206"/>
    </location>
</feature>
<name>A0ABQ3SLM5_9ACTN</name>
<accession>A0ABQ3SLM5</accession>
<feature type="domain" description="CAAX prenyl protease 2/Lysostaphin resistance protein A-like" evidence="3">
    <location>
        <begin position="133"/>
        <end position="223"/>
    </location>
</feature>
<dbReference type="GO" id="GO:0006508">
    <property type="term" value="P:proteolysis"/>
    <property type="evidence" value="ECO:0007669"/>
    <property type="project" value="UniProtKB-KW"/>
</dbReference>
<feature type="transmembrane region" description="Helical" evidence="2">
    <location>
        <begin position="161"/>
        <end position="180"/>
    </location>
</feature>
<dbReference type="PANTHER" id="PTHR39430">
    <property type="entry name" value="MEMBRANE-ASSOCIATED PROTEASE-RELATED"/>
    <property type="match status" value="1"/>
</dbReference>
<dbReference type="GO" id="GO:0008233">
    <property type="term" value="F:peptidase activity"/>
    <property type="evidence" value="ECO:0007669"/>
    <property type="project" value="UniProtKB-KW"/>
</dbReference>
<keyword evidence="2" id="KW-0812">Transmembrane</keyword>
<feature type="transmembrane region" description="Helical" evidence="2">
    <location>
        <begin position="218"/>
        <end position="235"/>
    </location>
</feature>
<dbReference type="EMBL" id="BNEC01000005">
    <property type="protein sequence ID" value="GHI69036.1"/>
    <property type="molecule type" value="Genomic_DNA"/>
</dbReference>
<dbReference type="RefSeq" id="WP_189747747.1">
    <property type="nucleotide sequence ID" value="NZ_BMRL01000029.1"/>
</dbReference>
<evidence type="ECO:0000313" key="5">
    <source>
        <dbReference type="Proteomes" id="UP000613974"/>
    </source>
</evidence>
<reference evidence="5" key="1">
    <citation type="submission" date="2023-07" db="EMBL/GenBank/DDBJ databases">
        <title>Whole genome shotgun sequence of Streptomyces nojiriensis NBRC 13794.</title>
        <authorList>
            <person name="Komaki H."/>
            <person name="Tamura T."/>
        </authorList>
    </citation>
    <scope>NUCLEOTIDE SEQUENCE [LARGE SCALE GENOMIC DNA]</scope>
    <source>
        <strain evidence="5">NBRC 13794</strain>
    </source>
</reference>
<feature type="transmembrane region" description="Helical" evidence="2">
    <location>
        <begin position="34"/>
        <end position="52"/>
    </location>
</feature>
<keyword evidence="2" id="KW-0472">Membrane</keyword>
<keyword evidence="5" id="KW-1185">Reference proteome</keyword>
<gene>
    <name evidence="4" type="ORF">Snoj_29540</name>
</gene>
<evidence type="ECO:0000313" key="4">
    <source>
        <dbReference type="EMBL" id="GHI69036.1"/>
    </source>
</evidence>
<feature type="transmembrane region" description="Helical" evidence="2">
    <location>
        <begin position="58"/>
        <end position="74"/>
    </location>
</feature>
<evidence type="ECO:0000256" key="2">
    <source>
        <dbReference type="SAM" id="Phobius"/>
    </source>
</evidence>